<evidence type="ECO:0000313" key="1">
    <source>
        <dbReference type="EMBL" id="KAF1043213.1"/>
    </source>
</evidence>
<sequence>MSWLERIAAVALTAFLVYSIDHHGYARAASEYQLKITNSELQAEKALGIAKSQEADRRSAQQRTILNLTEQLITANQTIDEQTAQLKTRAKNVSTTYRPAPAADLTPVPGWIVTNGWVCDYNRAAG</sequence>
<protein>
    <recommendedName>
        <fullName evidence="3">Lysis protein</fullName>
    </recommendedName>
</protein>
<dbReference type="AlphaFoldDB" id="A0A7V8FWB4"/>
<evidence type="ECO:0000313" key="2">
    <source>
        <dbReference type="Proteomes" id="UP000462435"/>
    </source>
</evidence>
<reference evidence="2" key="1">
    <citation type="journal article" date="2020" name="MBio">
        <title>Horizontal gene transfer to a defensive symbiont with a reduced genome amongst a multipartite beetle microbiome.</title>
        <authorList>
            <person name="Waterworth S.C."/>
            <person name="Florez L.V."/>
            <person name="Rees E.R."/>
            <person name="Hertweck C."/>
            <person name="Kaltenpoth M."/>
            <person name="Kwan J.C."/>
        </authorList>
    </citation>
    <scope>NUCLEOTIDE SEQUENCE [LARGE SCALE GENOMIC DNA]</scope>
</reference>
<evidence type="ECO:0008006" key="3">
    <source>
        <dbReference type="Google" id="ProtNLM"/>
    </source>
</evidence>
<gene>
    <name evidence="1" type="ORF">GAK35_02305</name>
</gene>
<accession>A0A7V8FWB4</accession>
<proteinExistence type="predicted"/>
<dbReference type="EMBL" id="WNDX01000064">
    <property type="protein sequence ID" value="KAF1043213.1"/>
    <property type="molecule type" value="Genomic_DNA"/>
</dbReference>
<organism evidence="1 2">
    <name type="scientific">Herbaspirillum frisingense</name>
    <dbReference type="NCBI Taxonomy" id="92645"/>
    <lineage>
        <taxon>Bacteria</taxon>
        <taxon>Pseudomonadati</taxon>
        <taxon>Pseudomonadota</taxon>
        <taxon>Betaproteobacteria</taxon>
        <taxon>Burkholderiales</taxon>
        <taxon>Oxalobacteraceae</taxon>
        <taxon>Herbaspirillum</taxon>
    </lineage>
</organism>
<name>A0A7V8FWB4_9BURK</name>
<dbReference type="Proteomes" id="UP000462435">
    <property type="component" value="Unassembled WGS sequence"/>
</dbReference>
<comment type="caution">
    <text evidence="1">The sequence shown here is derived from an EMBL/GenBank/DDBJ whole genome shotgun (WGS) entry which is preliminary data.</text>
</comment>